<dbReference type="InterPro" id="IPR010987">
    <property type="entry name" value="Glutathione-S-Trfase_C-like"/>
</dbReference>
<dbReference type="PROSITE" id="PS50405">
    <property type="entry name" value="GST_CTER"/>
    <property type="match status" value="1"/>
</dbReference>
<dbReference type="PANTHER" id="PTHR43968">
    <property type="match status" value="1"/>
</dbReference>
<dbReference type="GO" id="GO:0045174">
    <property type="term" value="F:glutathione dehydrogenase (ascorbate) activity"/>
    <property type="evidence" value="ECO:0007669"/>
    <property type="project" value="UniProtKB-ARBA"/>
</dbReference>
<dbReference type="PANTHER" id="PTHR43968:SF6">
    <property type="entry name" value="GLUTATHIONE S-TRANSFERASE OMEGA"/>
    <property type="match status" value="1"/>
</dbReference>
<dbReference type="AlphaFoldDB" id="A0A7S4C6T0"/>
<dbReference type="InterPro" id="IPR036282">
    <property type="entry name" value="Glutathione-S-Trfase_C_sf"/>
</dbReference>
<reference evidence="4" key="1">
    <citation type="submission" date="2021-01" db="EMBL/GenBank/DDBJ databases">
        <authorList>
            <person name="Corre E."/>
            <person name="Pelletier E."/>
            <person name="Niang G."/>
            <person name="Scheremetjew M."/>
            <person name="Finn R."/>
            <person name="Kale V."/>
            <person name="Holt S."/>
            <person name="Cochrane G."/>
            <person name="Meng A."/>
            <person name="Brown T."/>
            <person name="Cohen L."/>
        </authorList>
    </citation>
    <scope>NUCLEOTIDE SEQUENCE</scope>
    <source>
        <strain evidence="4">CCMP645</strain>
    </source>
</reference>
<dbReference type="Gene3D" id="3.40.30.10">
    <property type="entry name" value="Glutaredoxin"/>
    <property type="match status" value="1"/>
</dbReference>
<evidence type="ECO:0008006" key="5">
    <source>
        <dbReference type="Google" id="ProtNLM"/>
    </source>
</evidence>
<dbReference type="CDD" id="cd00570">
    <property type="entry name" value="GST_N_family"/>
    <property type="match status" value="1"/>
</dbReference>
<accession>A0A7S4C6T0</accession>
<dbReference type="InterPro" id="IPR040079">
    <property type="entry name" value="Glutathione_S-Trfase"/>
</dbReference>
<dbReference type="Pfam" id="PF13410">
    <property type="entry name" value="GST_C_2"/>
    <property type="match status" value="1"/>
</dbReference>
<evidence type="ECO:0000256" key="1">
    <source>
        <dbReference type="ARBA" id="ARBA00023002"/>
    </source>
</evidence>
<dbReference type="SUPFAM" id="SSF52833">
    <property type="entry name" value="Thioredoxin-like"/>
    <property type="match status" value="1"/>
</dbReference>
<dbReference type="InterPro" id="IPR036249">
    <property type="entry name" value="Thioredoxin-like_sf"/>
</dbReference>
<dbReference type="GO" id="GO:0005737">
    <property type="term" value="C:cytoplasm"/>
    <property type="evidence" value="ECO:0007669"/>
    <property type="project" value="InterPro"/>
</dbReference>
<dbReference type="GO" id="GO:0004364">
    <property type="term" value="F:glutathione transferase activity"/>
    <property type="evidence" value="ECO:0007669"/>
    <property type="project" value="InterPro"/>
</dbReference>
<evidence type="ECO:0000259" key="2">
    <source>
        <dbReference type="PROSITE" id="PS50404"/>
    </source>
</evidence>
<dbReference type="SFLD" id="SFLDG00358">
    <property type="entry name" value="Main_(cytGST)"/>
    <property type="match status" value="1"/>
</dbReference>
<dbReference type="InterPro" id="IPR005442">
    <property type="entry name" value="GST_omega"/>
</dbReference>
<dbReference type="SFLD" id="SFLDS00019">
    <property type="entry name" value="Glutathione_Transferase_(cytos"/>
    <property type="match status" value="1"/>
</dbReference>
<dbReference type="Gene3D" id="1.20.1050.10">
    <property type="match status" value="1"/>
</dbReference>
<evidence type="ECO:0000313" key="4">
    <source>
        <dbReference type="EMBL" id="CAE0788004.1"/>
    </source>
</evidence>
<dbReference type="SUPFAM" id="SSF47616">
    <property type="entry name" value="GST C-terminal domain-like"/>
    <property type="match status" value="1"/>
</dbReference>
<name>A0A7S4C6T0_CHRCT</name>
<protein>
    <recommendedName>
        <fullName evidence="5">Glutathione transferase</fullName>
    </recommendedName>
</protein>
<feature type="domain" description="GST N-terminal" evidence="2">
    <location>
        <begin position="49"/>
        <end position="145"/>
    </location>
</feature>
<dbReference type="InterPro" id="IPR004045">
    <property type="entry name" value="Glutathione_S-Trfase_N"/>
</dbReference>
<dbReference type="PROSITE" id="PS51354">
    <property type="entry name" value="GLUTAREDOXIN_2"/>
    <property type="match status" value="1"/>
</dbReference>
<evidence type="ECO:0000259" key="3">
    <source>
        <dbReference type="PROSITE" id="PS50405"/>
    </source>
</evidence>
<proteinExistence type="predicted"/>
<dbReference type="PROSITE" id="PS50404">
    <property type="entry name" value="GST_NTER"/>
    <property type="match status" value="1"/>
</dbReference>
<dbReference type="Pfam" id="PF13409">
    <property type="entry name" value="GST_N_2"/>
    <property type="match status" value="1"/>
</dbReference>
<feature type="domain" description="GST C-terminal" evidence="3">
    <location>
        <begin position="152"/>
        <end position="281"/>
    </location>
</feature>
<dbReference type="InterPro" id="IPR050983">
    <property type="entry name" value="GST_Omega/HSP26"/>
</dbReference>
<dbReference type="EMBL" id="HBIZ01066382">
    <property type="protein sequence ID" value="CAE0788004.1"/>
    <property type="molecule type" value="Transcribed_RNA"/>
</dbReference>
<dbReference type="PRINTS" id="PR01625">
    <property type="entry name" value="GSTRNSFRASEO"/>
</dbReference>
<keyword evidence="1" id="KW-0560">Oxidoreductase</keyword>
<sequence>MLRGQALRRAGGALGAAVCGAVFTPSLLEGSPDALFGGEKTKMERSKPALTTFYGSWFCPYVQRVWIALEEKGVDYEYVEIDPYRKAEGSATKIALTLEEKQERYPEFVAASPRGLVPALVRGGAAVADSMVMLEYVEEAWQTGGAELLPFTPEERAHSRYWINFANERIIPYYYRMLMARDDKGRTDARQAALAGMEEFSAAMSEDGPFFAGQSFSLVDIALFPWYERFLTVGAAYRGFQTPKTPAFERLNKWHAAVRARPSVSRTLADPKRLIENYAGYADNSATSDAANKFRQ</sequence>
<organism evidence="4">
    <name type="scientific">Chrysotila carterae</name>
    <name type="common">Marine alga</name>
    <name type="synonym">Syracosphaera carterae</name>
    <dbReference type="NCBI Taxonomy" id="13221"/>
    <lineage>
        <taxon>Eukaryota</taxon>
        <taxon>Haptista</taxon>
        <taxon>Haptophyta</taxon>
        <taxon>Prymnesiophyceae</taxon>
        <taxon>Isochrysidales</taxon>
        <taxon>Isochrysidaceae</taxon>
        <taxon>Chrysotila</taxon>
    </lineage>
</organism>
<gene>
    <name evidence="4" type="ORF">PCAR00345_LOCUS40712</name>
</gene>